<keyword evidence="2" id="KW-1185">Reference proteome</keyword>
<protein>
    <submittedName>
        <fullName evidence="1">Uncharacterized protein</fullName>
    </submittedName>
</protein>
<dbReference type="PANTHER" id="PTHR33710:SF77">
    <property type="entry name" value="DNASE I-LIKE SUPERFAMILY PROTEIN"/>
    <property type="match status" value="1"/>
</dbReference>
<name>A0AAE1YAZ4_9LAMI</name>
<organism evidence="1 2">
    <name type="scientific">Sesamum alatum</name>
    <dbReference type="NCBI Taxonomy" id="300844"/>
    <lineage>
        <taxon>Eukaryota</taxon>
        <taxon>Viridiplantae</taxon>
        <taxon>Streptophyta</taxon>
        <taxon>Embryophyta</taxon>
        <taxon>Tracheophyta</taxon>
        <taxon>Spermatophyta</taxon>
        <taxon>Magnoliopsida</taxon>
        <taxon>eudicotyledons</taxon>
        <taxon>Gunneridae</taxon>
        <taxon>Pentapetalae</taxon>
        <taxon>asterids</taxon>
        <taxon>lamiids</taxon>
        <taxon>Lamiales</taxon>
        <taxon>Pedaliaceae</taxon>
        <taxon>Sesamum</taxon>
    </lineage>
</organism>
<evidence type="ECO:0000313" key="1">
    <source>
        <dbReference type="EMBL" id="KAK4426865.1"/>
    </source>
</evidence>
<proteinExistence type="predicted"/>
<gene>
    <name evidence="1" type="ORF">Salat_1455300</name>
</gene>
<sequence length="102" mass="11529">MEDWSQIFPTARVDHLPPLDSNHTPILISTTGKCSTIPLHNQKPFCFEAMWLRPETCERIMAKAWEGGGGLDHRMISLRRWMIPALVSCTGVGQSSIKLLIR</sequence>
<reference evidence="1" key="1">
    <citation type="submission" date="2020-06" db="EMBL/GenBank/DDBJ databases">
        <authorList>
            <person name="Li T."/>
            <person name="Hu X."/>
            <person name="Zhang T."/>
            <person name="Song X."/>
            <person name="Zhang H."/>
            <person name="Dai N."/>
            <person name="Sheng W."/>
            <person name="Hou X."/>
            <person name="Wei L."/>
        </authorList>
    </citation>
    <scope>NUCLEOTIDE SEQUENCE</scope>
    <source>
        <strain evidence="1">3651</strain>
        <tissue evidence="1">Leaf</tissue>
    </source>
</reference>
<dbReference type="PANTHER" id="PTHR33710">
    <property type="entry name" value="BNAC02G09200D PROTEIN"/>
    <property type="match status" value="1"/>
</dbReference>
<accession>A0AAE1YAZ4</accession>
<comment type="caution">
    <text evidence="1">The sequence shown here is derived from an EMBL/GenBank/DDBJ whole genome shotgun (WGS) entry which is preliminary data.</text>
</comment>
<dbReference type="Proteomes" id="UP001293254">
    <property type="component" value="Unassembled WGS sequence"/>
</dbReference>
<dbReference type="EMBL" id="JACGWO010000005">
    <property type="protein sequence ID" value="KAK4426865.1"/>
    <property type="molecule type" value="Genomic_DNA"/>
</dbReference>
<reference evidence="1" key="2">
    <citation type="journal article" date="2024" name="Plant">
        <title>Genomic evolution and insights into agronomic trait innovations of Sesamum species.</title>
        <authorList>
            <person name="Miao H."/>
            <person name="Wang L."/>
            <person name="Qu L."/>
            <person name="Liu H."/>
            <person name="Sun Y."/>
            <person name="Le M."/>
            <person name="Wang Q."/>
            <person name="Wei S."/>
            <person name="Zheng Y."/>
            <person name="Lin W."/>
            <person name="Duan Y."/>
            <person name="Cao H."/>
            <person name="Xiong S."/>
            <person name="Wang X."/>
            <person name="Wei L."/>
            <person name="Li C."/>
            <person name="Ma Q."/>
            <person name="Ju M."/>
            <person name="Zhao R."/>
            <person name="Li G."/>
            <person name="Mu C."/>
            <person name="Tian Q."/>
            <person name="Mei H."/>
            <person name="Zhang T."/>
            <person name="Gao T."/>
            <person name="Zhang H."/>
        </authorList>
    </citation>
    <scope>NUCLEOTIDE SEQUENCE</scope>
    <source>
        <strain evidence="1">3651</strain>
    </source>
</reference>
<dbReference type="AlphaFoldDB" id="A0AAE1YAZ4"/>
<evidence type="ECO:0000313" key="2">
    <source>
        <dbReference type="Proteomes" id="UP001293254"/>
    </source>
</evidence>